<reference evidence="6 7" key="1">
    <citation type="submission" date="2024-03" db="EMBL/GenBank/DDBJ databases">
        <title>Aquirufa genome sequencing.</title>
        <authorList>
            <person name="Pitt A."/>
            <person name="Hahn M.W."/>
        </authorList>
    </citation>
    <scope>NUCLEOTIDE SEQUENCE [LARGE SCALE GENOMIC DNA]</scope>
    <source>
        <strain evidence="6 7">OSTEICH-129V</strain>
    </source>
</reference>
<keyword evidence="7" id="KW-1185">Reference proteome</keyword>
<dbReference type="InterPro" id="IPR013325">
    <property type="entry name" value="RNA_pol_sigma_r2"/>
</dbReference>
<keyword evidence="2" id="KW-0731">Sigma factor</keyword>
<dbReference type="Pfam" id="PF04542">
    <property type="entry name" value="Sigma70_r2"/>
    <property type="match status" value="1"/>
</dbReference>
<evidence type="ECO:0000313" key="6">
    <source>
        <dbReference type="EMBL" id="MFD3393066.1"/>
    </source>
</evidence>
<evidence type="ECO:0000256" key="1">
    <source>
        <dbReference type="ARBA" id="ARBA00023015"/>
    </source>
</evidence>
<proteinExistence type="predicted"/>
<protein>
    <submittedName>
        <fullName evidence="6">Sigma-70 family RNA polymerase sigma factor</fullName>
    </submittedName>
</protein>
<keyword evidence="1" id="KW-0805">Transcription regulation</keyword>
<dbReference type="InterPro" id="IPR014284">
    <property type="entry name" value="RNA_pol_sigma-70_dom"/>
</dbReference>
<dbReference type="InterPro" id="IPR007627">
    <property type="entry name" value="RNA_pol_sigma70_r2"/>
</dbReference>
<evidence type="ECO:0000259" key="5">
    <source>
        <dbReference type="Pfam" id="PF04542"/>
    </source>
</evidence>
<dbReference type="SUPFAM" id="SSF88946">
    <property type="entry name" value="Sigma2 domain of RNA polymerase sigma factors"/>
    <property type="match status" value="1"/>
</dbReference>
<evidence type="ECO:0000256" key="2">
    <source>
        <dbReference type="ARBA" id="ARBA00023082"/>
    </source>
</evidence>
<name>A0ABW6D819_9BACT</name>
<comment type="caution">
    <text evidence="6">The sequence shown here is derived from an EMBL/GenBank/DDBJ whole genome shotgun (WGS) entry which is preliminary data.</text>
</comment>
<accession>A0ABW6D819</accession>
<evidence type="ECO:0000256" key="3">
    <source>
        <dbReference type="ARBA" id="ARBA00023125"/>
    </source>
</evidence>
<keyword evidence="3" id="KW-0238">DNA-binding</keyword>
<evidence type="ECO:0000313" key="7">
    <source>
        <dbReference type="Proteomes" id="UP001598138"/>
    </source>
</evidence>
<dbReference type="EMBL" id="JBBKXZ010000001">
    <property type="protein sequence ID" value="MFD3393066.1"/>
    <property type="molecule type" value="Genomic_DNA"/>
</dbReference>
<dbReference type="NCBIfam" id="TIGR02937">
    <property type="entry name" value="sigma70-ECF"/>
    <property type="match status" value="1"/>
</dbReference>
<gene>
    <name evidence="6" type="ORF">U0R10_00390</name>
</gene>
<sequence>MDREGSWRTIYERCSSTSHRFMRSHFRSGVDFEDVFQDACLVLLKKMDNPSFVLTCSLQTYLNAICRNILVNKYRRQPVHTSISSEFELELAMEVDMDEDENATRFAIFSEVVELMKNRAARCYEIFQLFYFRNIGMQQIADRLGYTTAANVRNQKYKCLVKAKTEIERRLLLNASGG</sequence>
<dbReference type="Proteomes" id="UP001598138">
    <property type="component" value="Unassembled WGS sequence"/>
</dbReference>
<evidence type="ECO:0000256" key="4">
    <source>
        <dbReference type="ARBA" id="ARBA00023163"/>
    </source>
</evidence>
<feature type="domain" description="RNA polymerase sigma-70 region 2" evidence="5">
    <location>
        <begin position="11"/>
        <end position="77"/>
    </location>
</feature>
<dbReference type="PANTHER" id="PTHR43133">
    <property type="entry name" value="RNA POLYMERASE ECF-TYPE SIGMA FACTO"/>
    <property type="match status" value="1"/>
</dbReference>
<dbReference type="InterPro" id="IPR039425">
    <property type="entry name" value="RNA_pol_sigma-70-like"/>
</dbReference>
<dbReference type="Gene3D" id="1.10.1740.10">
    <property type="match status" value="1"/>
</dbReference>
<organism evidence="6 7">
    <name type="scientific">Aquirufa avitistagni</name>
    <dbReference type="NCBI Taxonomy" id="3104728"/>
    <lineage>
        <taxon>Bacteria</taxon>
        <taxon>Pseudomonadati</taxon>
        <taxon>Bacteroidota</taxon>
        <taxon>Cytophagia</taxon>
        <taxon>Cytophagales</taxon>
        <taxon>Flectobacillaceae</taxon>
        <taxon>Aquirufa</taxon>
    </lineage>
</organism>
<dbReference type="RefSeq" id="WP_377981696.1">
    <property type="nucleotide sequence ID" value="NZ_JBBKXZ010000001.1"/>
</dbReference>
<dbReference type="PANTHER" id="PTHR43133:SF8">
    <property type="entry name" value="RNA POLYMERASE SIGMA FACTOR HI_1459-RELATED"/>
    <property type="match status" value="1"/>
</dbReference>
<keyword evidence="4" id="KW-0804">Transcription</keyword>